<dbReference type="PROSITE" id="PS50801">
    <property type="entry name" value="STAS"/>
    <property type="match status" value="1"/>
</dbReference>
<dbReference type="NCBIfam" id="TIGR00377">
    <property type="entry name" value="ant_ant_sig"/>
    <property type="match status" value="1"/>
</dbReference>
<dbReference type="PANTHER" id="PTHR33495:SF2">
    <property type="entry name" value="ANTI-SIGMA FACTOR ANTAGONIST TM_1081-RELATED"/>
    <property type="match status" value="1"/>
</dbReference>
<dbReference type="RefSeq" id="WP_344102860.1">
    <property type="nucleotide sequence ID" value="NZ_BAAAPC010000012.1"/>
</dbReference>
<keyword evidence="6" id="KW-1185">Reference proteome</keyword>
<dbReference type="InterPro" id="IPR002645">
    <property type="entry name" value="STAS_dom"/>
</dbReference>
<sequence>MRELHVDVRYDDDRTTLLVRGELDIASMPGLEDSAAQAEAEHPSQCVTVDLTELDFIDSCGLNALTRLHRRLLRGGRSLTVIVPRGRIDKVFQYSGLKQCMDIQVSPTASDRPSLCGHDHGDSQVPRPAAPVDDDSGDRDPPDAAA</sequence>
<evidence type="ECO:0000256" key="2">
    <source>
        <dbReference type="RuleBase" id="RU003749"/>
    </source>
</evidence>
<dbReference type="PANTHER" id="PTHR33495">
    <property type="entry name" value="ANTI-SIGMA FACTOR ANTAGONIST TM_1081-RELATED-RELATED"/>
    <property type="match status" value="1"/>
</dbReference>
<gene>
    <name evidence="5" type="ORF">GCM10009799_30100</name>
</gene>
<feature type="region of interest" description="Disordered" evidence="3">
    <location>
        <begin position="107"/>
        <end position="146"/>
    </location>
</feature>
<organism evidence="5 6">
    <name type="scientific">Nocardiopsis rhodophaea</name>
    <dbReference type="NCBI Taxonomy" id="280238"/>
    <lineage>
        <taxon>Bacteria</taxon>
        <taxon>Bacillati</taxon>
        <taxon>Actinomycetota</taxon>
        <taxon>Actinomycetes</taxon>
        <taxon>Streptosporangiales</taxon>
        <taxon>Nocardiopsidaceae</taxon>
        <taxon>Nocardiopsis</taxon>
    </lineage>
</organism>
<evidence type="ECO:0000256" key="1">
    <source>
        <dbReference type="ARBA" id="ARBA00009013"/>
    </source>
</evidence>
<dbReference type="SUPFAM" id="SSF52091">
    <property type="entry name" value="SpoIIaa-like"/>
    <property type="match status" value="1"/>
</dbReference>
<dbReference type="EMBL" id="BAAAPC010000012">
    <property type="protein sequence ID" value="GAA2000807.1"/>
    <property type="molecule type" value="Genomic_DNA"/>
</dbReference>
<evidence type="ECO:0000313" key="6">
    <source>
        <dbReference type="Proteomes" id="UP001501585"/>
    </source>
</evidence>
<dbReference type="InterPro" id="IPR036513">
    <property type="entry name" value="STAS_dom_sf"/>
</dbReference>
<proteinExistence type="inferred from homology"/>
<name>A0ABN2T7G9_9ACTN</name>
<evidence type="ECO:0000256" key="3">
    <source>
        <dbReference type="SAM" id="MobiDB-lite"/>
    </source>
</evidence>
<evidence type="ECO:0000259" key="4">
    <source>
        <dbReference type="PROSITE" id="PS50801"/>
    </source>
</evidence>
<dbReference type="Proteomes" id="UP001501585">
    <property type="component" value="Unassembled WGS sequence"/>
</dbReference>
<dbReference type="InterPro" id="IPR003658">
    <property type="entry name" value="Anti-sigma_ant"/>
</dbReference>
<reference evidence="5 6" key="1">
    <citation type="journal article" date="2019" name="Int. J. Syst. Evol. Microbiol.">
        <title>The Global Catalogue of Microorganisms (GCM) 10K type strain sequencing project: providing services to taxonomists for standard genome sequencing and annotation.</title>
        <authorList>
            <consortium name="The Broad Institute Genomics Platform"/>
            <consortium name="The Broad Institute Genome Sequencing Center for Infectious Disease"/>
            <person name="Wu L."/>
            <person name="Ma J."/>
        </authorList>
    </citation>
    <scope>NUCLEOTIDE SEQUENCE [LARGE SCALE GENOMIC DNA]</scope>
    <source>
        <strain evidence="5 6">JCM 15313</strain>
    </source>
</reference>
<comment type="caution">
    <text evidence="5">The sequence shown here is derived from an EMBL/GenBank/DDBJ whole genome shotgun (WGS) entry which is preliminary data.</text>
</comment>
<accession>A0ABN2T7G9</accession>
<dbReference type="Gene3D" id="3.30.750.24">
    <property type="entry name" value="STAS domain"/>
    <property type="match status" value="1"/>
</dbReference>
<comment type="similarity">
    <text evidence="1 2">Belongs to the anti-sigma-factor antagonist family.</text>
</comment>
<evidence type="ECO:0000313" key="5">
    <source>
        <dbReference type="EMBL" id="GAA2000807.1"/>
    </source>
</evidence>
<feature type="domain" description="STAS" evidence="4">
    <location>
        <begin position="4"/>
        <end position="97"/>
    </location>
</feature>
<dbReference type="CDD" id="cd07043">
    <property type="entry name" value="STAS_anti-anti-sigma_factors"/>
    <property type="match status" value="1"/>
</dbReference>
<protein>
    <recommendedName>
        <fullName evidence="2">Anti-sigma factor antagonist</fullName>
    </recommendedName>
</protein>
<dbReference type="Pfam" id="PF01740">
    <property type="entry name" value="STAS"/>
    <property type="match status" value="1"/>
</dbReference>